<evidence type="ECO:0000313" key="1">
    <source>
        <dbReference type="EMBL" id="KAE8167635.1"/>
    </source>
</evidence>
<proteinExistence type="predicted"/>
<reference evidence="1 2" key="1">
    <citation type="submission" date="2019-04" db="EMBL/GenBank/DDBJ databases">
        <title>Friends and foes A comparative genomics study of 23 Aspergillus species from section Flavi.</title>
        <authorList>
            <consortium name="DOE Joint Genome Institute"/>
            <person name="Kjaerbolling I."/>
            <person name="Vesth T."/>
            <person name="Frisvad J.C."/>
            <person name="Nybo J.L."/>
            <person name="Theobald S."/>
            <person name="Kildgaard S."/>
            <person name="Isbrandt T."/>
            <person name="Kuo A."/>
            <person name="Sato A."/>
            <person name="Lyhne E.K."/>
            <person name="Kogle M.E."/>
            <person name="Wiebenga A."/>
            <person name="Kun R.S."/>
            <person name="Lubbers R.J."/>
            <person name="Makela M.R."/>
            <person name="Barry K."/>
            <person name="Chovatia M."/>
            <person name="Clum A."/>
            <person name="Daum C."/>
            <person name="Haridas S."/>
            <person name="He G."/>
            <person name="LaButti K."/>
            <person name="Lipzen A."/>
            <person name="Mondo S."/>
            <person name="Riley R."/>
            <person name="Salamov A."/>
            <person name="Simmons B.A."/>
            <person name="Magnuson J.K."/>
            <person name="Henrissat B."/>
            <person name="Mortensen U.H."/>
            <person name="Larsen T.O."/>
            <person name="Devries R.P."/>
            <person name="Grigoriev I.V."/>
            <person name="Machida M."/>
            <person name="Baker S.E."/>
            <person name="Andersen M.R."/>
        </authorList>
    </citation>
    <scope>NUCLEOTIDE SEQUENCE [LARGE SCALE GENOMIC DNA]</scope>
    <source>
        <strain evidence="1 2">CBS 117626</strain>
    </source>
</reference>
<dbReference type="Proteomes" id="UP000326950">
    <property type="component" value="Unassembled WGS sequence"/>
</dbReference>
<name>A0A5N6V9D1_ASPTM</name>
<accession>A0A5N6V9D1</accession>
<dbReference type="OrthoDB" id="506431at2759"/>
<evidence type="ECO:0000313" key="2">
    <source>
        <dbReference type="Proteomes" id="UP000326950"/>
    </source>
</evidence>
<dbReference type="EMBL" id="ML738588">
    <property type="protein sequence ID" value="KAE8167635.1"/>
    <property type="molecule type" value="Genomic_DNA"/>
</dbReference>
<protein>
    <submittedName>
        <fullName evidence="1">Uncharacterized protein</fullName>
    </submittedName>
</protein>
<gene>
    <name evidence="1" type="ORF">BDV40DRAFT_252436</name>
</gene>
<dbReference type="AlphaFoldDB" id="A0A5N6V9D1"/>
<organism evidence="1 2">
    <name type="scientific">Aspergillus tamarii</name>
    <dbReference type="NCBI Taxonomy" id="41984"/>
    <lineage>
        <taxon>Eukaryota</taxon>
        <taxon>Fungi</taxon>
        <taxon>Dikarya</taxon>
        <taxon>Ascomycota</taxon>
        <taxon>Pezizomycotina</taxon>
        <taxon>Eurotiomycetes</taxon>
        <taxon>Eurotiomycetidae</taxon>
        <taxon>Eurotiales</taxon>
        <taxon>Aspergillaceae</taxon>
        <taxon>Aspergillus</taxon>
        <taxon>Aspergillus subgen. Circumdati</taxon>
    </lineage>
</organism>
<keyword evidence="2" id="KW-1185">Reference proteome</keyword>
<sequence>MNFIDIFNSVPPENASLVFSAGLPCSGLNLNDSSPYKPITLPSRYKKDDSSDIFFRETMNTPNTFPHILAFTKKKILRSSCPRLENVDRDQIRPNIVLLVHLGSEGNGFRDTAHG</sequence>